<evidence type="ECO:0000313" key="1">
    <source>
        <dbReference type="EMBL" id="MYD89907.1"/>
    </source>
</evidence>
<dbReference type="EMBL" id="VXPY01000037">
    <property type="protein sequence ID" value="MYD89907.1"/>
    <property type="molecule type" value="Genomic_DNA"/>
</dbReference>
<reference evidence="1" key="1">
    <citation type="submission" date="2019-09" db="EMBL/GenBank/DDBJ databases">
        <title>Characterisation of the sponge microbiome using genome-centric metagenomics.</title>
        <authorList>
            <person name="Engelberts J.P."/>
            <person name="Robbins S.J."/>
            <person name="De Goeij J.M."/>
            <person name="Aranda M."/>
            <person name="Bell S.C."/>
            <person name="Webster N.S."/>
        </authorList>
    </citation>
    <scope>NUCLEOTIDE SEQUENCE</scope>
    <source>
        <strain evidence="1">SB0662_bin_9</strain>
    </source>
</reference>
<gene>
    <name evidence="1" type="ORF">F4Y08_06145</name>
</gene>
<dbReference type="AlphaFoldDB" id="A0A6B1DRQ4"/>
<proteinExistence type="predicted"/>
<comment type="caution">
    <text evidence="1">The sequence shown here is derived from an EMBL/GenBank/DDBJ whole genome shotgun (WGS) entry which is preliminary data.</text>
</comment>
<protein>
    <submittedName>
        <fullName evidence="1">Uncharacterized protein</fullName>
    </submittedName>
</protein>
<organism evidence="1">
    <name type="scientific">Caldilineaceae bacterium SB0662_bin_9</name>
    <dbReference type="NCBI Taxonomy" id="2605258"/>
    <lineage>
        <taxon>Bacteria</taxon>
        <taxon>Bacillati</taxon>
        <taxon>Chloroflexota</taxon>
        <taxon>Caldilineae</taxon>
        <taxon>Caldilineales</taxon>
        <taxon>Caldilineaceae</taxon>
    </lineage>
</organism>
<sequence length="456" mass="51689">MNRHSKLPARFLLVLLGTILIVAGMTSVSLAETATPDYHGSLFDVVEASSGTAYFSIISNCDGRDHHCTVRVTGTPTDAGGNNEENWRDELQECTNDDSSGDGRFDDFATCWDEKAETFTVTWPTINPGDDFEITPHCKRHDDVCAEELRVCFNAAACDENDYERRDWTRVGELWDEAGSCLYDDDDEDVWECIDEALDDWFDDHMGRNDDYDDLEGERENRRGFTLEDYEDDLDDVGDEQPRGRASETVLERYQRQWAARTPTSIYQSMNEVDTRGPSFRLTADEYLTVNFTTFLESTSPYQICNTTIGCVTVTTYSNTFRSYMQNLHIVIQDRSVLRCMDRAGWDVDDDHVIPFDNPDLILCDERIKVANEVCPAKDTGASDDLFAMWDTGLLRGILPDSFAQGLRLQVERARDRTPECLCAAGFAENNFVVTPENTEGPWERSGALRTEDVCD</sequence>
<accession>A0A6B1DRQ4</accession>
<name>A0A6B1DRQ4_9CHLR</name>